<dbReference type="PROSITE" id="PS50112">
    <property type="entry name" value="PAS"/>
    <property type="match status" value="2"/>
</dbReference>
<dbReference type="Gene3D" id="3.30.450.20">
    <property type="entry name" value="PAS domain"/>
    <property type="match status" value="2"/>
</dbReference>
<evidence type="ECO:0000259" key="6">
    <source>
        <dbReference type="PROSITE" id="PS50109"/>
    </source>
</evidence>
<dbReference type="PRINTS" id="PR00344">
    <property type="entry name" value="BCTRLSENSOR"/>
</dbReference>
<dbReference type="SMART" id="SM00387">
    <property type="entry name" value="HATPase_c"/>
    <property type="match status" value="1"/>
</dbReference>
<evidence type="ECO:0000256" key="2">
    <source>
        <dbReference type="ARBA" id="ARBA00022630"/>
    </source>
</evidence>
<dbReference type="Proteomes" id="UP001596414">
    <property type="component" value="Unassembled WGS sequence"/>
</dbReference>
<feature type="domain" description="PAS" evidence="8">
    <location>
        <begin position="271"/>
        <end position="320"/>
    </location>
</feature>
<proteinExistence type="predicted"/>
<dbReference type="PROSITE" id="PS50109">
    <property type="entry name" value="HIS_KIN"/>
    <property type="match status" value="1"/>
</dbReference>
<evidence type="ECO:0000313" key="10">
    <source>
        <dbReference type="EMBL" id="MFC7125858.1"/>
    </source>
</evidence>
<dbReference type="SUPFAM" id="SSF47384">
    <property type="entry name" value="Homodimeric domain of signal transducing histidine kinase"/>
    <property type="match status" value="1"/>
</dbReference>
<dbReference type="InterPro" id="IPR011006">
    <property type="entry name" value="CheY-like_superfamily"/>
</dbReference>
<dbReference type="PROSITE" id="PS50110">
    <property type="entry name" value="RESPONSE_REGULATORY"/>
    <property type="match status" value="1"/>
</dbReference>
<dbReference type="Gene3D" id="3.40.50.2300">
    <property type="match status" value="1"/>
</dbReference>
<accession>A0ABD5X3T5</accession>
<dbReference type="InterPro" id="IPR001789">
    <property type="entry name" value="Sig_transdc_resp-reg_receiver"/>
</dbReference>
<dbReference type="InterPro" id="IPR000700">
    <property type="entry name" value="PAS-assoc_C"/>
</dbReference>
<evidence type="ECO:0000256" key="3">
    <source>
        <dbReference type="ARBA" id="ARBA00022643"/>
    </source>
</evidence>
<evidence type="ECO:0000256" key="1">
    <source>
        <dbReference type="ARBA" id="ARBA00022553"/>
    </source>
</evidence>
<dbReference type="SUPFAM" id="SSF52172">
    <property type="entry name" value="CheY-like"/>
    <property type="match status" value="1"/>
</dbReference>
<dbReference type="RefSeq" id="WP_267638644.1">
    <property type="nucleotide sequence ID" value="NZ_JAODIY010000018.1"/>
</dbReference>
<dbReference type="CDD" id="cd00156">
    <property type="entry name" value="REC"/>
    <property type="match status" value="1"/>
</dbReference>
<dbReference type="CDD" id="cd00082">
    <property type="entry name" value="HisKA"/>
    <property type="match status" value="1"/>
</dbReference>
<feature type="domain" description="PAS" evidence="8">
    <location>
        <begin position="161"/>
        <end position="209"/>
    </location>
</feature>
<gene>
    <name evidence="10" type="ORF">ACFQJ7_07365</name>
</gene>
<dbReference type="SMART" id="SM00448">
    <property type="entry name" value="REC"/>
    <property type="match status" value="1"/>
</dbReference>
<sequence>MASYQEYSEFDGSLDEGALLSDVDGGVTILHIEDDQSFADLVSTFLEREREFFDVQTETTPTDGVELARENDVDCIVCDYDMPGLNGLEVLESIREDEPDLPFILFTGKGSEEIASEAISAGVTEYLQKAGGTEQYEVLANRIEQAVARRRAETQVTRGFRAIETAHDGISLLDTNGEFMYANEAYAEIVGYERTELLGQHWETIYPEEELTRAREVMLPQAKDGEWVGKTDYVRKDGETVSVDHRLAYTDEETLICTISEIDDAEVVRNELSLKERAMDQTPIGITITDPEQPDNPIIYANDSFTELTGYSKENVLGRNCRFLQGEATRDEPVAELASAVETEDPVSVELRNYREGGELFWNRVTVAPLTDDDGEVEHFVGFQEDVTARRELLEEFGSLAGVLSHDMQNPLQTVRGRLELAIETGDVEHVADALPSLQRMGQLIDDVADALESGTIVGEHKEIDIGAVAQTTWESLDRHSDIESLEIDGTPTVYGNEEAVRRMFDNLLGNSLEHGESPVTVTVGSFDDGIYLEDNGPGIPEGNREQVFEQGFTTKEHNGGTGMGMASVRQIVLAHDWRIDISESETLGGVRFEITTRE</sequence>
<dbReference type="SUPFAM" id="SSF55785">
    <property type="entry name" value="PYP-like sensor domain (PAS domain)"/>
    <property type="match status" value="2"/>
</dbReference>
<evidence type="ECO:0000259" key="9">
    <source>
        <dbReference type="PROSITE" id="PS50113"/>
    </source>
</evidence>
<keyword evidence="1 5" id="KW-0597">Phosphoprotein</keyword>
<name>A0ABD5X3T5_9EURY</name>
<organism evidence="10 11">
    <name type="scientific">Halovenus rubra</name>
    <dbReference type="NCBI Taxonomy" id="869890"/>
    <lineage>
        <taxon>Archaea</taxon>
        <taxon>Methanobacteriati</taxon>
        <taxon>Methanobacteriota</taxon>
        <taxon>Stenosarchaea group</taxon>
        <taxon>Halobacteria</taxon>
        <taxon>Halobacteriales</taxon>
        <taxon>Haloarculaceae</taxon>
        <taxon>Halovenus</taxon>
    </lineage>
</organism>
<dbReference type="Pfam" id="PF02518">
    <property type="entry name" value="HATPase_c"/>
    <property type="match status" value="1"/>
</dbReference>
<dbReference type="InterPro" id="IPR000014">
    <property type="entry name" value="PAS"/>
</dbReference>
<dbReference type="SMART" id="SM00091">
    <property type="entry name" value="PAS"/>
    <property type="match status" value="2"/>
</dbReference>
<reference evidence="10 11" key="1">
    <citation type="journal article" date="2014" name="Int. J. Syst. Evol. Microbiol.">
        <title>Complete genome sequence of Corynebacterium casei LMG S-19264T (=DSM 44701T), isolated from a smear-ripened cheese.</title>
        <authorList>
            <consortium name="US DOE Joint Genome Institute (JGI-PGF)"/>
            <person name="Walter F."/>
            <person name="Albersmeier A."/>
            <person name="Kalinowski J."/>
            <person name="Ruckert C."/>
        </authorList>
    </citation>
    <scope>NUCLEOTIDE SEQUENCE [LARGE SCALE GENOMIC DNA]</scope>
    <source>
        <strain evidence="10 11">CGMCC 4.7215</strain>
    </source>
</reference>
<feature type="domain" description="Response regulatory" evidence="7">
    <location>
        <begin position="28"/>
        <end position="144"/>
    </location>
</feature>
<dbReference type="PANTHER" id="PTHR47429:SF2">
    <property type="entry name" value="PROTEIN TWIN LOV 1"/>
    <property type="match status" value="1"/>
</dbReference>
<dbReference type="AlphaFoldDB" id="A0ABD5X3T5"/>
<dbReference type="EMBL" id="JBHSZQ010000009">
    <property type="protein sequence ID" value="MFC7125858.1"/>
    <property type="molecule type" value="Genomic_DNA"/>
</dbReference>
<dbReference type="InterPro" id="IPR005467">
    <property type="entry name" value="His_kinase_dom"/>
</dbReference>
<dbReference type="InterPro" id="IPR004358">
    <property type="entry name" value="Sig_transdc_His_kin-like_C"/>
</dbReference>
<dbReference type="Pfam" id="PF13426">
    <property type="entry name" value="PAS_9"/>
    <property type="match status" value="2"/>
</dbReference>
<keyword evidence="2" id="KW-0285">Flavoprotein</keyword>
<dbReference type="InterPro" id="IPR036890">
    <property type="entry name" value="HATPase_C_sf"/>
</dbReference>
<dbReference type="InterPro" id="IPR003661">
    <property type="entry name" value="HisK_dim/P_dom"/>
</dbReference>
<feature type="domain" description="PAC" evidence="9">
    <location>
        <begin position="347"/>
        <end position="399"/>
    </location>
</feature>
<evidence type="ECO:0000256" key="4">
    <source>
        <dbReference type="ARBA" id="ARBA00022991"/>
    </source>
</evidence>
<dbReference type="Pfam" id="PF00072">
    <property type="entry name" value="Response_reg"/>
    <property type="match status" value="1"/>
</dbReference>
<dbReference type="InterPro" id="IPR036097">
    <property type="entry name" value="HisK_dim/P_sf"/>
</dbReference>
<dbReference type="Gene3D" id="3.30.565.10">
    <property type="entry name" value="Histidine kinase-like ATPase, C-terminal domain"/>
    <property type="match status" value="1"/>
</dbReference>
<dbReference type="SMART" id="SM00086">
    <property type="entry name" value="PAC"/>
    <property type="match status" value="1"/>
</dbReference>
<dbReference type="InterPro" id="IPR035965">
    <property type="entry name" value="PAS-like_dom_sf"/>
</dbReference>
<keyword evidence="3" id="KW-0288">FMN</keyword>
<feature type="modified residue" description="4-aspartylphosphate" evidence="5">
    <location>
        <position position="79"/>
    </location>
</feature>
<feature type="domain" description="Histidine kinase" evidence="6">
    <location>
        <begin position="403"/>
        <end position="599"/>
    </location>
</feature>
<keyword evidence="4" id="KW-0157">Chromophore</keyword>
<dbReference type="InterPro" id="IPR001610">
    <property type="entry name" value="PAC"/>
</dbReference>
<dbReference type="NCBIfam" id="TIGR00229">
    <property type="entry name" value="sensory_box"/>
    <property type="match status" value="2"/>
</dbReference>
<dbReference type="SUPFAM" id="SSF55874">
    <property type="entry name" value="ATPase domain of HSP90 chaperone/DNA topoisomerase II/histidine kinase"/>
    <property type="match status" value="1"/>
</dbReference>
<dbReference type="PROSITE" id="PS50113">
    <property type="entry name" value="PAC"/>
    <property type="match status" value="1"/>
</dbReference>
<dbReference type="InterPro" id="IPR003594">
    <property type="entry name" value="HATPase_dom"/>
</dbReference>
<evidence type="ECO:0000259" key="8">
    <source>
        <dbReference type="PROSITE" id="PS50112"/>
    </source>
</evidence>
<dbReference type="CDD" id="cd00075">
    <property type="entry name" value="HATPase"/>
    <property type="match status" value="1"/>
</dbReference>
<evidence type="ECO:0000256" key="5">
    <source>
        <dbReference type="PROSITE-ProRule" id="PRU00169"/>
    </source>
</evidence>
<evidence type="ECO:0000313" key="11">
    <source>
        <dbReference type="Proteomes" id="UP001596414"/>
    </source>
</evidence>
<dbReference type="CDD" id="cd00130">
    <property type="entry name" value="PAS"/>
    <property type="match status" value="2"/>
</dbReference>
<protein>
    <submittedName>
        <fullName evidence="10">PAS domain-containing protein</fullName>
    </submittedName>
</protein>
<comment type="caution">
    <text evidence="10">The sequence shown here is derived from an EMBL/GenBank/DDBJ whole genome shotgun (WGS) entry which is preliminary data.</text>
</comment>
<evidence type="ECO:0000259" key="7">
    <source>
        <dbReference type="PROSITE" id="PS50110"/>
    </source>
</evidence>
<dbReference type="PANTHER" id="PTHR47429">
    <property type="entry name" value="PROTEIN TWIN LOV 1"/>
    <property type="match status" value="1"/>
</dbReference>